<feature type="domain" description="HTH araC/xylS-type" evidence="4">
    <location>
        <begin position="195"/>
        <end position="293"/>
    </location>
</feature>
<dbReference type="GO" id="GO:0043565">
    <property type="term" value="F:sequence-specific DNA binding"/>
    <property type="evidence" value="ECO:0007669"/>
    <property type="project" value="InterPro"/>
</dbReference>
<evidence type="ECO:0000313" key="5">
    <source>
        <dbReference type="EMBL" id="KSV57840.1"/>
    </source>
</evidence>
<dbReference type="PROSITE" id="PS01124">
    <property type="entry name" value="HTH_ARAC_FAMILY_2"/>
    <property type="match status" value="2"/>
</dbReference>
<organism evidence="5 6">
    <name type="scientific">Acetivibrio ethanolgignens</name>
    <dbReference type="NCBI Taxonomy" id="290052"/>
    <lineage>
        <taxon>Bacteria</taxon>
        <taxon>Bacillati</taxon>
        <taxon>Bacillota</taxon>
        <taxon>Clostridia</taxon>
        <taxon>Eubacteriales</taxon>
        <taxon>Oscillospiraceae</taxon>
        <taxon>Acetivibrio</taxon>
    </lineage>
</organism>
<dbReference type="Gene3D" id="1.10.10.60">
    <property type="entry name" value="Homeodomain-like"/>
    <property type="match status" value="3"/>
</dbReference>
<dbReference type="SMART" id="SM00342">
    <property type="entry name" value="HTH_ARAC"/>
    <property type="match status" value="2"/>
</dbReference>
<dbReference type="GO" id="GO:0003700">
    <property type="term" value="F:DNA-binding transcription factor activity"/>
    <property type="evidence" value="ECO:0007669"/>
    <property type="project" value="InterPro"/>
</dbReference>
<keyword evidence="2" id="KW-0238">DNA-binding</keyword>
<dbReference type="SUPFAM" id="SSF46689">
    <property type="entry name" value="Homeodomain-like"/>
    <property type="match status" value="1"/>
</dbReference>
<keyword evidence="3" id="KW-0804">Transcription</keyword>
<name>A0A0V8QB95_9FIRM</name>
<evidence type="ECO:0000256" key="2">
    <source>
        <dbReference type="ARBA" id="ARBA00023125"/>
    </source>
</evidence>
<keyword evidence="6" id="KW-1185">Reference proteome</keyword>
<dbReference type="OrthoDB" id="94877at2"/>
<dbReference type="RefSeq" id="WP_058353895.1">
    <property type="nucleotide sequence ID" value="NZ_CABMMD010000197.1"/>
</dbReference>
<feature type="domain" description="HTH araC/xylS-type" evidence="4">
    <location>
        <begin position="310"/>
        <end position="408"/>
    </location>
</feature>
<dbReference type="STRING" id="290052.ASU35_03765"/>
<dbReference type="AlphaFoldDB" id="A0A0V8QB95"/>
<dbReference type="InterPro" id="IPR037923">
    <property type="entry name" value="HTH-like"/>
</dbReference>
<dbReference type="PANTHER" id="PTHR43280:SF28">
    <property type="entry name" value="HTH-TYPE TRANSCRIPTIONAL ACTIVATOR RHAS"/>
    <property type="match status" value="1"/>
</dbReference>
<proteinExistence type="predicted"/>
<reference evidence="5 6" key="1">
    <citation type="submission" date="2015-11" db="EMBL/GenBank/DDBJ databases">
        <title>Butyribacter intestini gen. nov., sp. nov., a butyric acid-producing bacterium of the family Lachnospiraceae isolated from the human faeces.</title>
        <authorList>
            <person name="Zou Y."/>
            <person name="Xue W."/>
            <person name="Luo G."/>
            <person name="Lv M."/>
        </authorList>
    </citation>
    <scope>NUCLEOTIDE SEQUENCE [LARGE SCALE GENOMIC DNA]</scope>
    <source>
        <strain evidence="5 6">ACET-33324</strain>
    </source>
</reference>
<dbReference type="Proteomes" id="UP000054874">
    <property type="component" value="Unassembled WGS sequence"/>
</dbReference>
<evidence type="ECO:0000259" key="4">
    <source>
        <dbReference type="PROSITE" id="PS01124"/>
    </source>
</evidence>
<dbReference type="EMBL" id="LNAM01000197">
    <property type="protein sequence ID" value="KSV57840.1"/>
    <property type="molecule type" value="Genomic_DNA"/>
</dbReference>
<dbReference type="InterPro" id="IPR009057">
    <property type="entry name" value="Homeodomain-like_sf"/>
</dbReference>
<accession>A0A0V8QB95</accession>
<dbReference type="Pfam" id="PF12833">
    <property type="entry name" value="HTH_18"/>
    <property type="match status" value="2"/>
</dbReference>
<gene>
    <name evidence="5" type="ORF">ASU35_03765</name>
</gene>
<evidence type="ECO:0000256" key="3">
    <source>
        <dbReference type="ARBA" id="ARBA00023163"/>
    </source>
</evidence>
<keyword evidence="1" id="KW-0805">Transcription regulation</keyword>
<dbReference type="PANTHER" id="PTHR43280">
    <property type="entry name" value="ARAC-FAMILY TRANSCRIPTIONAL REGULATOR"/>
    <property type="match status" value="1"/>
</dbReference>
<evidence type="ECO:0000256" key="1">
    <source>
        <dbReference type="ARBA" id="ARBA00023015"/>
    </source>
</evidence>
<sequence>MQDTLEVQQQYSSRTDIHKIASFDYEIIEGKKRPILHQEARFLYINKGKGRIKINEREYTVKENTLISLAPWDYTEIPEVKETFQYYLVVYNSFLITHMIKSAMNIEGENIPLLQTMTEHPLVYLEGKEAEDMKELFRKLREEVGIESTLDFPEKRQLSTIYTANLLIEIMIGFCRLTSNEHKENAVSYEEDKKARIYKYIFTHLSEKITLNKLSKLFYMSESTISKYIMDTTGLTFNNLLNEIRVAKTMNYLLYTDYTLEELASILGYVDAAHISKVFESRVENKISDYRKTYQKVLKICNIKERRMSYEVTSYVIENHREELTAKVVADHFHISVTELNGILIFQTERNFTDFLNFLRINSACELLVSGDTAITDIAIEVGYNTVKTFTRNFVHYKHMNPSNYRKNISLEYAGKE</sequence>
<dbReference type="SUPFAM" id="SSF51215">
    <property type="entry name" value="Regulatory protein AraC"/>
    <property type="match status" value="1"/>
</dbReference>
<dbReference type="InterPro" id="IPR018060">
    <property type="entry name" value="HTH_AraC"/>
</dbReference>
<comment type="caution">
    <text evidence="5">The sequence shown here is derived from an EMBL/GenBank/DDBJ whole genome shotgun (WGS) entry which is preliminary data.</text>
</comment>
<evidence type="ECO:0000313" key="6">
    <source>
        <dbReference type="Proteomes" id="UP000054874"/>
    </source>
</evidence>
<protein>
    <recommendedName>
        <fullName evidence="4">HTH araC/xylS-type domain-containing protein</fullName>
    </recommendedName>
</protein>